<dbReference type="GO" id="GO:0005912">
    <property type="term" value="C:adherens junction"/>
    <property type="evidence" value="ECO:0007669"/>
    <property type="project" value="TreeGrafter"/>
</dbReference>
<proteinExistence type="predicted"/>
<evidence type="ECO:0008006" key="6">
    <source>
        <dbReference type="Google" id="ProtNLM"/>
    </source>
</evidence>
<evidence type="ECO:0000256" key="1">
    <source>
        <dbReference type="ARBA" id="ARBA00004496"/>
    </source>
</evidence>
<keyword evidence="5" id="KW-1185">Reference proteome</keyword>
<feature type="transmembrane region" description="Helical" evidence="3">
    <location>
        <begin position="71"/>
        <end position="93"/>
    </location>
</feature>
<dbReference type="GO" id="GO:0005737">
    <property type="term" value="C:cytoplasm"/>
    <property type="evidence" value="ECO:0007669"/>
    <property type="project" value="UniProtKB-SubCell"/>
</dbReference>
<dbReference type="GO" id="GO:0016342">
    <property type="term" value="C:catenin complex"/>
    <property type="evidence" value="ECO:0007669"/>
    <property type="project" value="TreeGrafter"/>
</dbReference>
<gene>
    <name evidence="4" type="ORF">Zmor_027599</name>
</gene>
<organism evidence="4 5">
    <name type="scientific">Zophobas morio</name>
    <dbReference type="NCBI Taxonomy" id="2755281"/>
    <lineage>
        <taxon>Eukaryota</taxon>
        <taxon>Metazoa</taxon>
        <taxon>Ecdysozoa</taxon>
        <taxon>Arthropoda</taxon>
        <taxon>Hexapoda</taxon>
        <taxon>Insecta</taxon>
        <taxon>Pterygota</taxon>
        <taxon>Neoptera</taxon>
        <taxon>Endopterygota</taxon>
        <taxon>Coleoptera</taxon>
        <taxon>Polyphaga</taxon>
        <taxon>Cucujiformia</taxon>
        <taxon>Tenebrionidae</taxon>
        <taxon>Zophobas</taxon>
    </lineage>
</organism>
<dbReference type="InterPro" id="IPR008837">
    <property type="entry name" value="Serendipity_A"/>
</dbReference>
<evidence type="ECO:0000313" key="4">
    <source>
        <dbReference type="EMBL" id="KAJ3641078.1"/>
    </source>
</evidence>
<keyword evidence="3" id="KW-0812">Transmembrane</keyword>
<dbReference type="AlphaFoldDB" id="A0AA38M245"/>
<accession>A0AA38M245</accession>
<keyword evidence="3" id="KW-1133">Transmembrane helix</keyword>
<comment type="subcellular location">
    <subcellularLocation>
        <location evidence="1">Cytoplasm</location>
    </subcellularLocation>
</comment>
<comment type="caution">
    <text evidence="4">The sequence shown here is derived from an EMBL/GenBank/DDBJ whole genome shotgun (WGS) entry which is preliminary data.</text>
</comment>
<dbReference type="GO" id="GO:0016477">
    <property type="term" value="P:cell migration"/>
    <property type="evidence" value="ECO:0007669"/>
    <property type="project" value="TreeGrafter"/>
</dbReference>
<dbReference type="EMBL" id="JALNTZ010000009">
    <property type="protein sequence ID" value="KAJ3641078.1"/>
    <property type="molecule type" value="Genomic_DNA"/>
</dbReference>
<keyword evidence="3" id="KW-0472">Membrane</keyword>
<evidence type="ECO:0000256" key="3">
    <source>
        <dbReference type="SAM" id="Phobius"/>
    </source>
</evidence>
<dbReference type="Pfam" id="PF05482">
    <property type="entry name" value="Serendipity_A"/>
    <property type="match status" value="1"/>
</dbReference>
<dbReference type="GO" id="GO:0098609">
    <property type="term" value="P:cell-cell adhesion"/>
    <property type="evidence" value="ECO:0007669"/>
    <property type="project" value="TreeGrafter"/>
</dbReference>
<feature type="transmembrane region" description="Helical" evidence="3">
    <location>
        <begin position="40"/>
        <end position="59"/>
    </location>
</feature>
<dbReference type="GO" id="GO:0007349">
    <property type="term" value="P:cellularization"/>
    <property type="evidence" value="ECO:0007669"/>
    <property type="project" value="InterPro"/>
</dbReference>
<protein>
    <recommendedName>
        <fullName evidence="6">Serendipity locus protein alpha</fullName>
    </recommendedName>
</protein>
<dbReference type="PANTHER" id="PTHR18914:SF33">
    <property type="entry name" value="RE47911P-RELATED"/>
    <property type="match status" value="1"/>
</dbReference>
<name>A0AA38M245_9CUCU</name>
<dbReference type="Gene3D" id="1.20.120.810">
    <property type="entry name" value="Vinculin, Vh2 four-helix bundle"/>
    <property type="match status" value="1"/>
</dbReference>
<dbReference type="Proteomes" id="UP001168821">
    <property type="component" value="Unassembled WGS sequence"/>
</dbReference>
<keyword evidence="2" id="KW-0963">Cytoplasm</keyword>
<dbReference type="PANTHER" id="PTHR18914">
    <property type="entry name" value="ALPHA CATENIN"/>
    <property type="match status" value="1"/>
</dbReference>
<dbReference type="GO" id="GO:0051015">
    <property type="term" value="F:actin filament binding"/>
    <property type="evidence" value="ECO:0007669"/>
    <property type="project" value="TreeGrafter"/>
</dbReference>
<evidence type="ECO:0000313" key="5">
    <source>
        <dbReference type="Proteomes" id="UP001168821"/>
    </source>
</evidence>
<evidence type="ECO:0000256" key="2">
    <source>
        <dbReference type="ARBA" id="ARBA00022490"/>
    </source>
</evidence>
<sequence>MVLSKPQNVQNDLQSGFLSCQNYIHTLLNVTFNRNDLLDWFQGLCGHLTTIIGLIGTYYKQTRDKAAPTQNTILLYLTQVLTSLSLLINTFVLEEEIGLVLTEARKCVIKQISCCLESIEVSLSCTPAVTDPSGNFVRWMDAALERVSEITLHNGKTKALETYTETRQIFEEVLSHAMSIAQVSLPQDSKIIRGSCQTVLNTLASLQTELDNPTTNPSMVHLFVDACSHKLCHLEKKVNTAVLKLCLKTFSQFTTPLEKIRHFCFEGEKRVGDELDSLVADFDLHVDRIMQIGLFAVSCSSDCARGVKIRSCLASLEALESELVPSLTAVLLEKSPHNRNCAEILMRHWLDQAVALQKLIFLIIDPFAFSQVIYEEAAEIVDVLSSTIRKSSMIEQRDVVSLLVVTKVLQSFLSQSQSEFSDNEANKVKTKLKDYNEVLEEVETASKLLLSGDNNDPENSKRVLKRCKILLIVLKRIWVCFADDVFEKNKSQVVEKPVLELPSIDSLQLQPTGNPFLDHIINRGKQILQERSVLYRTPIKKKTGSAKAMKSQQIPLSKLVHLRKLSFVNITSNEPSLDLQITDILNEMTTLSTSLKPNTTKTI</sequence>
<reference evidence="4" key="1">
    <citation type="journal article" date="2023" name="G3 (Bethesda)">
        <title>Whole genome assemblies of Zophobas morio and Tenebrio molitor.</title>
        <authorList>
            <person name="Kaur S."/>
            <person name="Stinson S.A."/>
            <person name="diCenzo G.C."/>
        </authorList>
    </citation>
    <scope>NUCLEOTIDE SEQUENCE</scope>
    <source>
        <strain evidence="4">QUZm001</strain>
    </source>
</reference>
<dbReference type="GO" id="GO:0008013">
    <property type="term" value="F:beta-catenin binding"/>
    <property type="evidence" value="ECO:0007669"/>
    <property type="project" value="TreeGrafter"/>
</dbReference>